<dbReference type="KEGG" id="acz:Acaty_c1076"/>
<reference evidence="1 2" key="1">
    <citation type="journal article" date="2009" name="J. Bacteriol.">
        <title>Draft genome sequence of the extremely acidophilic bacterium Acidithiobacillus caldus ATCC 51756 reveals metabolic versatility in the genus Acidithiobacillus.</title>
        <authorList>
            <person name="Valdes J."/>
            <person name="Quatrini R."/>
            <person name="Hallberg K."/>
            <person name="Dopson M."/>
            <person name="Valenzuela P.D."/>
            <person name="Holmes D.S."/>
        </authorList>
    </citation>
    <scope>NUCLEOTIDE SEQUENCE [LARGE SCALE GENOMIC DNA]</scope>
    <source>
        <strain evidence="2">ATCC 51756 / DSM 8584 / KU</strain>
    </source>
</reference>
<evidence type="ECO:0000313" key="1">
    <source>
        <dbReference type="EMBL" id="AIA54946.1"/>
    </source>
</evidence>
<protein>
    <submittedName>
        <fullName evidence="1">Uncharacterized protein</fullName>
    </submittedName>
</protein>
<dbReference type="HOGENOM" id="CLU_652007_0_0_6"/>
<proteinExistence type="predicted"/>
<dbReference type="EMBL" id="CP005986">
    <property type="protein sequence ID" value="AIA54946.1"/>
    <property type="molecule type" value="Genomic_DNA"/>
</dbReference>
<dbReference type="eggNOG" id="ENOG5032MKS">
    <property type="taxonomic scope" value="Bacteria"/>
</dbReference>
<dbReference type="AlphaFoldDB" id="A0A059ZY71"/>
<sequence>MYSCQAQRDPHTGIVHLDGEPMVFHCNHYNRFLQLVVEDCHYIQHEPILQDSAAEIAHRQMSALFRKHPDWTTAQRLAAASERYRYCGFGDLDLAPASGGLTPAPLRLSEQHSHYGCALRLNYGARRKPGEFFDLGFAVGAVAASLDTAIRGRIASRTGEEPISMGGTQSQFLLFPAEPPERFPLDTRQPAPAELPKGAEAVPERSFALHVDEDAIIAAVASLPLVGDEQGLVPAFGVTLTRHYADYYNLVSFRFERALAEALRTHKYLGEMLWYEYPSLFFYKDKFSHLQGHALARTLLIEAGHICGFNTMGGIMRSDPWYQLVVPQLRQREDWLAGIVACINALGWGVWRIAEIIPNERLVLRAWYPYESLGHLRAFGRSEHPIDYLMTGIAASLMNLLYTADITQKPDLTLEFYYQVNRSKEGFWGHQTRCVAMGDPYSEVVVERNLL</sequence>
<evidence type="ECO:0000313" key="2">
    <source>
        <dbReference type="Proteomes" id="UP000005522"/>
    </source>
</evidence>
<accession>A0A059ZY71</accession>
<name>A0A059ZY71_ACICK</name>
<dbReference type="Proteomes" id="UP000005522">
    <property type="component" value="Chromosome"/>
</dbReference>
<dbReference type="RefSeq" id="WP_004871607.1">
    <property type="nucleotide sequence ID" value="NZ_CP005986.1"/>
</dbReference>
<gene>
    <name evidence="1" type="ORF">Acaty_c1076</name>
</gene>
<organism evidence="1 2">
    <name type="scientific">Acidithiobacillus caldus (strain ATCC 51756 / DSM 8584 / KU)</name>
    <dbReference type="NCBI Taxonomy" id="637389"/>
    <lineage>
        <taxon>Bacteria</taxon>
        <taxon>Pseudomonadati</taxon>
        <taxon>Pseudomonadota</taxon>
        <taxon>Acidithiobacillia</taxon>
        <taxon>Acidithiobacillales</taxon>
        <taxon>Acidithiobacillaceae</taxon>
        <taxon>Acidithiobacillus</taxon>
    </lineage>
</organism>